<organism evidence="2 3">
    <name type="scientific">Gimesia alba</name>
    <dbReference type="NCBI Taxonomy" id="2527973"/>
    <lineage>
        <taxon>Bacteria</taxon>
        <taxon>Pseudomonadati</taxon>
        <taxon>Planctomycetota</taxon>
        <taxon>Planctomycetia</taxon>
        <taxon>Planctomycetales</taxon>
        <taxon>Planctomycetaceae</taxon>
        <taxon>Gimesia</taxon>
    </lineage>
</organism>
<dbReference type="PANTHER" id="PTHR43312">
    <property type="entry name" value="D-THREO-ALDOSE 1-DEHYDROGENASE"/>
    <property type="match status" value="1"/>
</dbReference>
<dbReference type="InterPro" id="IPR036812">
    <property type="entry name" value="NAD(P)_OxRdtase_dom_sf"/>
</dbReference>
<dbReference type="AlphaFoldDB" id="A0A517R7X7"/>
<evidence type="ECO:0000313" key="2">
    <source>
        <dbReference type="EMBL" id="QDT39986.1"/>
    </source>
</evidence>
<evidence type="ECO:0000259" key="1">
    <source>
        <dbReference type="Pfam" id="PF00248"/>
    </source>
</evidence>
<feature type="domain" description="NADP-dependent oxidoreductase" evidence="1">
    <location>
        <begin position="29"/>
        <end position="228"/>
    </location>
</feature>
<name>A0A517R7X7_9PLAN</name>
<sequence length="271" mass="29201">MKKQPERLFGNGTMQYRPLGNTGASISALGFGAFKIGRNQQIKYSKTYDLPDDATTERLLNAVVDLGINHIDTAPAYGISEERIGQFIAHRRSEFLLSTKIGETFENGTSTYDFSRDSLQASIERSLQRLKTDVLDIVLIHSNGNDEAILNQTDAVEILQSCQQAGQIRWIGLSGKTPAGATAALDWADILMLEYHLEDCSHAAVIQTAAEQGIGVIVKKGLASGHLPAADAISFVLRNPGVSNLVVGGLNLDHIRTNWETAAAVAISPAA</sequence>
<dbReference type="Gene3D" id="3.20.20.100">
    <property type="entry name" value="NADP-dependent oxidoreductase domain"/>
    <property type="match status" value="1"/>
</dbReference>
<reference evidence="2 3" key="1">
    <citation type="submission" date="2019-02" db="EMBL/GenBank/DDBJ databases">
        <title>Deep-cultivation of Planctomycetes and their phenomic and genomic characterization uncovers novel biology.</title>
        <authorList>
            <person name="Wiegand S."/>
            <person name="Jogler M."/>
            <person name="Boedeker C."/>
            <person name="Pinto D."/>
            <person name="Vollmers J."/>
            <person name="Rivas-Marin E."/>
            <person name="Kohn T."/>
            <person name="Peeters S.H."/>
            <person name="Heuer A."/>
            <person name="Rast P."/>
            <person name="Oberbeckmann S."/>
            <person name="Bunk B."/>
            <person name="Jeske O."/>
            <person name="Meyerdierks A."/>
            <person name="Storesund J.E."/>
            <person name="Kallscheuer N."/>
            <person name="Luecker S."/>
            <person name="Lage O.M."/>
            <person name="Pohl T."/>
            <person name="Merkel B.J."/>
            <person name="Hornburger P."/>
            <person name="Mueller R.-W."/>
            <person name="Bruemmer F."/>
            <person name="Labrenz M."/>
            <person name="Spormann A.M."/>
            <person name="Op den Camp H."/>
            <person name="Overmann J."/>
            <person name="Amann R."/>
            <person name="Jetten M.S.M."/>
            <person name="Mascher T."/>
            <person name="Medema M.H."/>
            <person name="Devos D.P."/>
            <person name="Kaster A.-K."/>
            <person name="Ovreas L."/>
            <person name="Rohde M."/>
            <person name="Galperin M.Y."/>
            <person name="Jogler C."/>
        </authorList>
    </citation>
    <scope>NUCLEOTIDE SEQUENCE [LARGE SCALE GENOMIC DNA]</scope>
    <source>
        <strain evidence="2 3">Pan241w</strain>
    </source>
</reference>
<dbReference type="KEGG" id="gaz:Pan241w_00390"/>
<dbReference type="PANTHER" id="PTHR43312:SF1">
    <property type="entry name" value="NADP-DEPENDENT OXIDOREDUCTASE DOMAIN-CONTAINING PROTEIN"/>
    <property type="match status" value="1"/>
</dbReference>
<dbReference type="GO" id="GO:0016491">
    <property type="term" value="F:oxidoreductase activity"/>
    <property type="evidence" value="ECO:0007669"/>
    <property type="project" value="UniProtKB-KW"/>
</dbReference>
<dbReference type="EC" id="1.1.1.-" evidence="2"/>
<dbReference type="InterPro" id="IPR053135">
    <property type="entry name" value="AKR2_Oxidoreductase"/>
</dbReference>
<dbReference type="Pfam" id="PF00248">
    <property type="entry name" value="Aldo_ket_red"/>
    <property type="match status" value="1"/>
</dbReference>
<dbReference type="RefSeq" id="WP_232107311.1">
    <property type="nucleotide sequence ID" value="NZ_CP036269.1"/>
</dbReference>
<evidence type="ECO:0000313" key="3">
    <source>
        <dbReference type="Proteomes" id="UP000317171"/>
    </source>
</evidence>
<dbReference type="InterPro" id="IPR023210">
    <property type="entry name" value="NADP_OxRdtase_dom"/>
</dbReference>
<dbReference type="InterPro" id="IPR020471">
    <property type="entry name" value="AKR"/>
</dbReference>
<protein>
    <submittedName>
        <fullName evidence="2">General stress protein 69</fullName>
        <ecNumber evidence="2">1.1.1.-</ecNumber>
    </submittedName>
</protein>
<dbReference type="CDD" id="cd19095">
    <property type="entry name" value="AKR_PA4992-like"/>
    <property type="match status" value="1"/>
</dbReference>
<accession>A0A517R7X7</accession>
<dbReference type="EMBL" id="CP036269">
    <property type="protein sequence ID" value="QDT39986.1"/>
    <property type="molecule type" value="Genomic_DNA"/>
</dbReference>
<proteinExistence type="predicted"/>
<keyword evidence="3" id="KW-1185">Reference proteome</keyword>
<dbReference type="SUPFAM" id="SSF51430">
    <property type="entry name" value="NAD(P)-linked oxidoreductase"/>
    <property type="match status" value="1"/>
</dbReference>
<dbReference type="Proteomes" id="UP000317171">
    <property type="component" value="Chromosome"/>
</dbReference>
<keyword evidence="2" id="KW-0560">Oxidoreductase</keyword>
<dbReference type="PRINTS" id="PR00069">
    <property type="entry name" value="ALDKETRDTASE"/>
</dbReference>
<gene>
    <name evidence="2" type="primary">yhdN_1</name>
    <name evidence="2" type="ORF">Pan241w_00390</name>
</gene>